<dbReference type="Gene3D" id="3.40.30.10">
    <property type="entry name" value="Glutaredoxin"/>
    <property type="match status" value="1"/>
</dbReference>
<dbReference type="InterPro" id="IPR010987">
    <property type="entry name" value="Glutathione-S-Trfase_C-like"/>
</dbReference>
<gene>
    <name evidence="2" type="ORF">HDK90DRAFT_511054</name>
</gene>
<dbReference type="Pfam" id="PF13410">
    <property type="entry name" value="GST_C_2"/>
    <property type="match status" value="1"/>
</dbReference>
<dbReference type="EMBL" id="JBBWRZ010000005">
    <property type="protein sequence ID" value="KAK8235947.1"/>
    <property type="molecule type" value="Genomic_DNA"/>
</dbReference>
<accession>A0ABR1YR82</accession>
<keyword evidence="3" id="KW-1185">Reference proteome</keyword>
<organism evidence="2 3">
    <name type="scientific">Phyllosticta capitalensis</name>
    <dbReference type="NCBI Taxonomy" id="121624"/>
    <lineage>
        <taxon>Eukaryota</taxon>
        <taxon>Fungi</taxon>
        <taxon>Dikarya</taxon>
        <taxon>Ascomycota</taxon>
        <taxon>Pezizomycotina</taxon>
        <taxon>Dothideomycetes</taxon>
        <taxon>Dothideomycetes incertae sedis</taxon>
        <taxon>Botryosphaeriales</taxon>
        <taxon>Phyllostictaceae</taxon>
        <taxon>Phyllosticta</taxon>
    </lineage>
</organism>
<dbReference type="InterPro" id="IPR047047">
    <property type="entry name" value="GST_Omega-like_C"/>
</dbReference>
<protein>
    <submittedName>
        <fullName evidence="2">Glutathione S-transferase</fullName>
    </submittedName>
</protein>
<evidence type="ECO:0000259" key="1">
    <source>
        <dbReference type="PROSITE" id="PS50405"/>
    </source>
</evidence>
<dbReference type="PROSITE" id="PS50405">
    <property type="entry name" value="GST_CTER"/>
    <property type="match status" value="1"/>
</dbReference>
<name>A0ABR1YR82_9PEZI</name>
<dbReference type="PANTHER" id="PTHR32419">
    <property type="entry name" value="GLUTATHIONYL-HYDROQUINONE REDUCTASE"/>
    <property type="match status" value="1"/>
</dbReference>
<dbReference type="InterPro" id="IPR004045">
    <property type="entry name" value="Glutathione_S-Trfase_N"/>
</dbReference>
<dbReference type="InterPro" id="IPR040079">
    <property type="entry name" value="Glutathione_S-Trfase"/>
</dbReference>
<dbReference type="CDD" id="cd03190">
    <property type="entry name" value="GST_C_Omega_like"/>
    <property type="match status" value="1"/>
</dbReference>
<evidence type="ECO:0000313" key="2">
    <source>
        <dbReference type="EMBL" id="KAK8235947.1"/>
    </source>
</evidence>
<dbReference type="PIRSF" id="PIRSF015753">
    <property type="entry name" value="GST"/>
    <property type="match status" value="1"/>
</dbReference>
<dbReference type="InterPro" id="IPR016639">
    <property type="entry name" value="GST_Omega/GSH"/>
</dbReference>
<dbReference type="InterPro" id="IPR036249">
    <property type="entry name" value="Thioredoxin-like_sf"/>
</dbReference>
<evidence type="ECO:0000313" key="3">
    <source>
        <dbReference type="Proteomes" id="UP001492380"/>
    </source>
</evidence>
<dbReference type="SFLD" id="SFLDS00019">
    <property type="entry name" value="Glutathione_Transferase_(cytos"/>
    <property type="match status" value="1"/>
</dbReference>
<dbReference type="SUPFAM" id="SSF47616">
    <property type="entry name" value="GST C-terminal domain-like"/>
    <property type="match status" value="1"/>
</dbReference>
<dbReference type="SFLD" id="SFLDG01206">
    <property type="entry name" value="Xi.1"/>
    <property type="match status" value="1"/>
</dbReference>
<dbReference type="PANTHER" id="PTHR32419:SF6">
    <property type="entry name" value="GLUTATHIONE S-TRANSFERASE OMEGA-LIKE 1-RELATED"/>
    <property type="match status" value="1"/>
</dbReference>
<dbReference type="InterPro" id="IPR036282">
    <property type="entry name" value="Glutathione-S-Trfase_C_sf"/>
</dbReference>
<dbReference type="Proteomes" id="UP001492380">
    <property type="component" value="Unassembled WGS sequence"/>
</dbReference>
<dbReference type="Gene3D" id="1.20.1050.10">
    <property type="match status" value="1"/>
</dbReference>
<feature type="domain" description="GST C-terminal" evidence="1">
    <location>
        <begin position="180"/>
        <end position="316"/>
    </location>
</feature>
<dbReference type="Pfam" id="PF13409">
    <property type="entry name" value="GST_N_2"/>
    <property type="match status" value="1"/>
</dbReference>
<proteinExistence type="predicted"/>
<dbReference type="SUPFAM" id="SSF52833">
    <property type="entry name" value="Thioredoxin-like"/>
    <property type="match status" value="1"/>
</dbReference>
<reference evidence="2 3" key="1">
    <citation type="submission" date="2024-04" db="EMBL/GenBank/DDBJ databases">
        <title>Phyllosticta paracitricarpa is synonymous to the EU quarantine fungus P. citricarpa based on phylogenomic analyses.</title>
        <authorList>
            <consortium name="Lawrence Berkeley National Laboratory"/>
            <person name="Van Ingen-Buijs V.A."/>
            <person name="Van Westerhoven A.C."/>
            <person name="Haridas S."/>
            <person name="Skiadas P."/>
            <person name="Martin F."/>
            <person name="Groenewald J.Z."/>
            <person name="Crous P.W."/>
            <person name="Seidl M.F."/>
        </authorList>
    </citation>
    <scope>NUCLEOTIDE SEQUENCE [LARGE SCALE GENOMIC DNA]</scope>
    <source>
        <strain evidence="2 3">CBS 123374</strain>
    </source>
</reference>
<dbReference type="SFLD" id="SFLDG01148">
    <property type="entry name" value="Xi_(cytGST)"/>
    <property type="match status" value="1"/>
</dbReference>
<sequence>MATTDNKKSILNWVDPNDKSGEFKRQTSVFRNWISAAPGAEFPPEKGRYHLYVSYACPWAHRTLIVRKIKGLEDIIGYTSVHWHMGEKGWRFATPDETKEGLPGDNVTPDPHHPSFTHLRDLYFSQDPEYAGRFTVPTLYDTVAKRIVSNESSEIIRMLYTEFDALLPADRRAPSIDLYPEALRKDIDEANTWMYDEINNGVYKSGFATTQEAYTNNVTKLFGALDRAEAHLAAAGASPDKPYYLGAQLTEVDVRLYTTIIRFDPVYVQHFKCNIRDIRSGYPHLHAWMRRLYWLNDAFGPATTQFDHIKRHYTQSHAQINPKGITPVGPLPHVLPLEEEVPVVEKKL</sequence>
<comment type="caution">
    <text evidence="2">The sequence shown here is derived from an EMBL/GenBank/DDBJ whole genome shotgun (WGS) entry which is preliminary data.</text>
</comment>